<evidence type="ECO:0000313" key="5">
    <source>
        <dbReference type="EMBL" id="SVB54791.1"/>
    </source>
</evidence>
<dbReference type="PANTHER" id="PTHR22777">
    <property type="entry name" value="HEMOLYSIN-RELATED"/>
    <property type="match status" value="1"/>
</dbReference>
<keyword evidence="3" id="KW-0472">Membrane</keyword>
<keyword evidence="3" id="KW-0812">Transmembrane</keyword>
<accession>A0A382EY00</accession>
<dbReference type="Pfam" id="PF01595">
    <property type="entry name" value="CNNM"/>
    <property type="match status" value="1"/>
</dbReference>
<evidence type="ECO:0000256" key="3">
    <source>
        <dbReference type="SAM" id="Phobius"/>
    </source>
</evidence>
<dbReference type="PROSITE" id="PS51846">
    <property type="entry name" value="CNNM"/>
    <property type="match status" value="1"/>
</dbReference>
<dbReference type="PANTHER" id="PTHR22777:SF17">
    <property type="entry name" value="UPF0053 PROTEIN SLL0260"/>
    <property type="match status" value="1"/>
</dbReference>
<evidence type="ECO:0000259" key="4">
    <source>
        <dbReference type="PROSITE" id="PS51846"/>
    </source>
</evidence>
<sequence length="329" mass="37405">MLLPLLLSLGACLLLSFFLSGMETGIVELSRLRVRRMTREGNVRARRLQRLLDDPEDCLWTILAGNTLANFLAVLLALLGLRDMAMLDERSVIFWVLFGIGGLVFYAICELLPKMLFRQFPVHLCLWLSRPFAIVHRLLAPLVTVLQWISRALLAITGGRAAPRRMFGSREELRQVMRETSEGLTVDERVMIDKVLDLQNIPVRDIARPIRRESTVDMEMTVIEVLRHNCNSTHERMPVWEKTGGVRRVAGVANLRQLSYLPESELQRPVGHFLESALFLDEDVRLEAVLRVMRRSGQRAVIILDKRKMEMGVVSLPDVLGEVFGEAGN</sequence>
<protein>
    <recommendedName>
        <fullName evidence="4">CNNM transmembrane domain-containing protein</fullName>
    </recommendedName>
</protein>
<dbReference type="GO" id="GO:0005886">
    <property type="term" value="C:plasma membrane"/>
    <property type="evidence" value="ECO:0007669"/>
    <property type="project" value="TreeGrafter"/>
</dbReference>
<keyword evidence="2" id="KW-0129">CBS domain</keyword>
<dbReference type="AlphaFoldDB" id="A0A382EY00"/>
<organism evidence="5">
    <name type="scientific">marine metagenome</name>
    <dbReference type="NCBI Taxonomy" id="408172"/>
    <lineage>
        <taxon>unclassified sequences</taxon>
        <taxon>metagenomes</taxon>
        <taxon>ecological metagenomes</taxon>
    </lineage>
</organism>
<dbReference type="SUPFAM" id="SSF54631">
    <property type="entry name" value="CBS-domain pair"/>
    <property type="match status" value="1"/>
</dbReference>
<feature type="transmembrane region" description="Helical" evidence="3">
    <location>
        <begin position="133"/>
        <end position="156"/>
    </location>
</feature>
<evidence type="ECO:0000256" key="1">
    <source>
        <dbReference type="ARBA" id="ARBA00022737"/>
    </source>
</evidence>
<keyword evidence="3" id="KW-1133">Transmembrane helix</keyword>
<dbReference type="Gene3D" id="3.10.580.10">
    <property type="entry name" value="CBS-domain"/>
    <property type="match status" value="1"/>
</dbReference>
<feature type="transmembrane region" description="Helical" evidence="3">
    <location>
        <begin position="92"/>
        <end position="113"/>
    </location>
</feature>
<feature type="transmembrane region" description="Helical" evidence="3">
    <location>
        <begin position="59"/>
        <end position="80"/>
    </location>
</feature>
<gene>
    <name evidence="5" type="ORF">METZ01_LOCUS207645</name>
</gene>
<dbReference type="EMBL" id="UINC01046581">
    <property type="protein sequence ID" value="SVB54791.1"/>
    <property type="molecule type" value="Genomic_DNA"/>
</dbReference>
<evidence type="ECO:0000256" key="2">
    <source>
        <dbReference type="ARBA" id="ARBA00023122"/>
    </source>
</evidence>
<feature type="domain" description="CNNM transmembrane" evidence="4">
    <location>
        <begin position="1"/>
        <end position="188"/>
    </location>
</feature>
<proteinExistence type="predicted"/>
<name>A0A382EY00_9ZZZZ</name>
<reference evidence="5" key="1">
    <citation type="submission" date="2018-05" db="EMBL/GenBank/DDBJ databases">
        <authorList>
            <person name="Lanie J.A."/>
            <person name="Ng W.-L."/>
            <person name="Kazmierczak K.M."/>
            <person name="Andrzejewski T.M."/>
            <person name="Davidsen T.M."/>
            <person name="Wayne K.J."/>
            <person name="Tettelin H."/>
            <person name="Glass J.I."/>
            <person name="Rusch D."/>
            <person name="Podicherti R."/>
            <person name="Tsui H.-C.T."/>
            <person name="Winkler M.E."/>
        </authorList>
    </citation>
    <scope>NUCLEOTIDE SEQUENCE</scope>
</reference>
<dbReference type="InterPro" id="IPR002550">
    <property type="entry name" value="CNNM"/>
</dbReference>
<dbReference type="InterPro" id="IPR046342">
    <property type="entry name" value="CBS_dom_sf"/>
</dbReference>
<keyword evidence="1" id="KW-0677">Repeat</keyword>